<dbReference type="Proteomes" id="UP001500603">
    <property type="component" value="Unassembled WGS sequence"/>
</dbReference>
<reference evidence="3" key="1">
    <citation type="journal article" date="2019" name="Int. J. Syst. Evol. Microbiol.">
        <title>The Global Catalogue of Microorganisms (GCM) 10K type strain sequencing project: providing services to taxonomists for standard genome sequencing and annotation.</title>
        <authorList>
            <consortium name="The Broad Institute Genomics Platform"/>
            <consortium name="The Broad Institute Genome Sequencing Center for Infectious Disease"/>
            <person name="Wu L."/>
            <person name="Ma J."/>
        </authorList>
    </citation>
    <scope>NUCLEOTIDE SEQUENCE [LARGE SCALE GENOMIC DNA]</scope>
    <source>
        <strain evidence="3">JCM 18298</strain>
    </source>
</reference>
<protein>
    <submittedName>
        <fullName evidence="2">Alpha/beta hydrolase family protein</fullName>
    </submittedName>
</protein>
<dbReference type="Gene3D" id="3.40.50.1820">
    <property type="entry name" value="alpha/beta hydrolase"/>
    <property type="match status" value="1"/>
</dbReference>
<comment type="caution">
    <text evidence="2">The sequence shown here is derived from an EMBL/GenBank/DDBJ whole genome shotgun (WGS) entry which is preliminary data.</text>
</comment>
<sequence>MLLTTVLLAAALGVEPGAALADPPPPSPFPDAVSANGSHLIDVRHETPKLVQAHAYSASMNRSIDLLVLRAADESKPAPTMYLLNGANGGTEGNWLDETDLVDFFKDKQVNVVIPIGGGGSYFTDWQRDDPLLGKLRWRTFLTEELPPVVDKAFNGNGTNSIAGLSMSGTSVFQLALAKPGLYQGLGSYSGCVRTSDEQGQAMVNAVVARQFGNASNMWGAPNDPAWAANDPYLHADELRGTSIYVSAGTGAPGPLDTLEGARGDVAHLAYSLLFGAPLEAVMRMCTDQLKTRFDDLAIPATFDLRPSGTHSWAYWEQDLYNSWPQFEKAMAAKAAEVSGAAGDSDKDSEEGPTG</sequence>
<dbReference type="InterPro" id="IPR050583">
    <property type="entry name" value="Mycobacterial_A85_antigen"/>
</dbReference>
<dbReference type="InterPro" id="IPR029058">
    <property type="entry name" value="AB_hydrolase_fold"/>
</dbReference>
<evidence type="ECO:0000313" key="3">
    <source>
        <dbReference type="Proteomes" id="UP001500603"/>
    </source>
</evidence>
<name>A0ABP9KR05_9NOCA</name>
<organism evidence="2 3">
    <name type="scientific">Nocardia callitridis</name>
    <dbReference type="NCBI Taxonomy" id="648753"/>
    <lineage>
        <taxon>Bacteria</taxon>
        <taxon>Bacillati</taxon>
        <taxon>Actinomycetota</taxon>
        <taxon>Actinomycetes</taxon>
        <taxon>Mycobacteriales</taxon>
        <taxon>Nocardiaceae</taxon>
        <taxon>Nocardia</taxon>
    </lineage>
</organism>
<evidence type="ECO:0000313" key="2">
    <source>
        <dbReference type="EMBL" id="GAA5061825.1"/>
    </source>
</evidence>
<dbReference type="GO" id="GO:0016787">
    <property type="term" value="F:hydrolase activity"/>
    <property type="evidence" value="ECO:0007669"/>
    <property type="project" value="UniProtKB-KW"/>
</dbReference>
<dbReference type="EMBL" id="BAABJM010000004">
    <property type="protein sequence ID" value="GAA5061825.1"/>
    <property type="molecule type" value="Genomic_DNA"/>
</dbReference>
<dbReference type="PANTHER" id="PTHR48098:SF1">
    <property type="entry name" value="DIACYLGLYCEROL ACYLTRANSFERASE_MYCOLYLTRANSFERASE AG85A"/>
    <property type="match status" value="1"/>
</dbReference>
<evidence type="ECO:0000256" key="1">
    <source>
        <dbReference type="SAM" id="SignalP"/>
    </source>
</evidence>
<dbReference type="InterPro" id="IPR000801">
    <property type="entry name" value="Esterase-like"/>
</dbReference>
<feature type="chain" id="PRO_5045670631" evidence="1">
    <location>
        <begin position="22"/>
        <end position="355"/>
    </location>
</feature>
<accession>A0ABP9KR05</accession>
<keyword evidence="1" id="KW-0732">Signal</keyword>
<dbReference type="SUPFAM" id="SSF53474">
    <property type="entry name" value="alpha/beta-Hydrolases"/>
    <property type="match status" value="1"/>
</dbReference>
<proteinExistence type="predicted"/>
<dbReference type="PANTHER" id="PTHR48098">
    <property type="entry name" value="ENTEROCHELIN ESTERASE-RELATED"/>
    <property type="match status" value="1"/>
</dbReference>
<keyword evidence="2" id="KW-0378">Hydrolase</keyword>
<dbReference type="Pfam" id="PF00756">
    <property type="entry name" value="Esterase"/>
    <property type="match status" value="1"/>
</dbReference>
<feature type="signal peptide" evidence="1">
    <location>
        <begin position="1"/>
        <end position="21"/>
    </location>
</feature>
<keyword evidence="3" id="KW-1185">Reference proteome</keyword>
<gene>
    <name evidence="2" type="ORF">GCM10023318_44860</name>
</gene>